<evidence type="ECO:0000313" key="1">
    <source>
        <dbReference type="EMBL" id="SVC39517.1"/>
    </source>
</evidence>
<gene>
    <name evidence="1" type="ORF">METZ01_LOCUS292371</name>
</gene>
<feature type="non-terminal residue" evidence="1">
    <location>
        <position position="1"/>
    </location>
</feature>
<name>A0A382LW01_9ZZZZ</name>
<accession>A0A382LW01</accession>
<sequence length="26" mass="3005">KEIINVLKDGSLVARNMETTEEEKEE</sequence>
<proteinExistence type="predicted"/>
<dbReference type="AlphaFoldDB" id="A0A382LW01"/>
<reference evidence="1" key="1">
    <citation type="submission" date="2018-05" db="EMBL/GenBank/DDBJ databases">
        <authorList>
            <person name="Lanie J.A."/>
            <person name="Ng W.-L."/>
            <person name="Kazmierczak K.M."/>
            <person name="Andrzejewski T.M."/>
            <person name="Davidsen T.M."/>
            <person name="Wayne K.J."/>
            <person name="Tettelin H."/>
            <person name="Glass J.I."/>
            <person name="Rusch D."/>
            <person name="Podicherti R."/>
            <person name="Tsui H.-C.T."/>
            <person name="Winkler M.E."/>
        </authorList>
    </citation>
    <scope>NUCLEOTIDE SEQUENCE</scope>
</reference>
<protein>
    <submittedName>
        <fullName evidence="1">Uncharacterized protein</fullName>
    </submittedName>
</protein>
<organism evidence="1">
    <name type="scientific">marine metagenome</name>
    <dbReference type="NCBI Taxonomy" id="408172"/>
    <lineage>
        <taxon>unclassified sequences</taxon>
        <taxon>metagenomes</taxon>
        <taxon>ecological metagenomes</taxon>
    </lineage>
</organism>
<dbReference type="EMBL" id="UINC01088896">
    <property type="protein sequence ID" value="SVC39517.1"/>
    <property type="molecule type" value="Genomic_DNA"/>
</dbReference>